<feature type="domain" description="Peptidase M12A" evidence="1">
    <location>
        <begin position="76"/>
        <end position="183"/>
    </location>
</feature>
<keyword evidence="3" id="KW-1185">Reference proteome</keyword>
<evidence type="ECO:0000313" key="2">
    <source>
        <dbReference type="EMBL" id="KAF8438359.1"/>
    </source>
</evidence>
<dbReference type="Proteomes" id="UP001194468">
    <property type="component" value="Unassembled WGS sequence"/>
</dbReference>
<dbReference type="AlphaFoldDB" id="A0AAD4BRF7"/>
<accession>A0AAD4BRF7</accession>
<evidence type="ECO:0000313" key="3">
    <source>
        <dbReference type="Proteomes" id="UP001194468"/>
    </source>
</evidence>
<reference evidence="2" key="2">
    <citation type="journal article" date="2020" name="Nat. Commun.">
        <title>Large-scale genome sequencing of mycorrhizal fungi provides insights into the early evolution of symbiotic traits.</title>
        <authorList>
            <person name="Miyauchi S."/>
            <person name="Kiss E."/>
            <person name="Kuo A."/>
            <person name="Drula E."/>
            <person name="Kohler A."/>
            <person name="Sanchez-Garcia M."/>
            <person name="Morin E."/>
            <person name="Andreopoulos B."/>
            <person name="Barry K.W."/>
            <person name="Bonito G."/>
            <person name="Buee M."/>
            <person name="Carver A."/>
            <person name="Chen C."/>
            <person name="Cichocki N."/>
            <person name="Clum A."/>
            <person name="Culley D."/>
            <person name="Crous P.W."/>
            <person name="Fauchery L."/>
            <person name="Girlanda M."/>
            <person name="Hayes R.D."/>
            <person name="Keri Z."/>
            <person name="LaButti K."/>
            <person name="Lipzen A."/>
            <person name="Lombard V."/>
            <person name="Magnuson J."/>
            <person name="Maillard F."/>
            <person name="Murat C."/>
            <person name="Nolan M."/>
            <person name="Ohm R.A."/>
            <person name="Pangilinan J."/>
            <person name="Pereira M.F."/>
            <person name="Perotto S."/>
            <person name="Peter M."/>
            <person name="Pfister S."/>
            <person name="Riley R."/>
            <person name="Sitrit Y."/>
            <person name="Stielow J.B."/>
            <person name="Szollosi G."/>
            <person name="Zifcakova L."/>
            <person name="Stursova M."/>
            <person name="Spatafora J.W."/>
            <person name="Tedersoo L."/>
            <person name="Vaario L.M."/>
            <person name="Yamada A."/>
            <person name="Yan M."/>
            <person name="Wang P."/>
            <person name="Xu J."/>
            <person name="Bruns T."/>
            <person name="Baldrian P."/>
            <person name="Vilgalys R."/>
            <person name="Dunand C."/>
            <person name="Henrissat B."/>
            <person name="Grigoriev I.V."/>
            <person name="Hibbett D."/>
            <person name="Nagy L.G."/>
            <person name="Martin F.M."/>
        </authorList>
    </citation>
    <scope>NUCLEOTIDE SEQUENCE</scope>
    <source>
        <strain evidence="2">BED1</strain>
    </source>
</reference>
<gene>
    <name evidence="2" type="ORF">L210DRAFT_2259919</name>
</gene>
<proteinExistence type="predicted"/>
<reference evidence="2" key="1">
    <citation type="submission" date="2019-10" db="EMBL/GenBank/DDBJ databases">
        <authorList>
            <consortium name="DOE Joint Genome Institute"/>
            <person name="Kuo A."/>
            <person name="Miyauchi S."/>
            <person name="Kiss E."/>
            <person name="Drula E."/>
            <person name="Kohler A."/>
            <person name="Sanchez-Garcia M."/>
            <person name="Andreopoulos B."/>
            <person name="Barry K.W."/>
            <person name="Bonito G."/>
            <person name="Buee M."/>
            <person name="Carver A."/>
            <person name="Chen C."/>
            <person name="Cichocki N."/>
            <person name="Clum A."/>
            <person name="Culley D."/>
            <person name="Crous P.W."/>
            <person name="Fauchery L."/>
            <person name="Girlanda M."/>
            <person name="Hayes R."/>
            <person name="Keri Z."/>
            <person name="LaButti K."/>
            <person name="Lipzen A."/>
            <person name="Lombard V."/>
            <person name="Magnuson J."/>
            <person name="Maillard F."/>
            <person name="Morin E."/>
            <person name="Murat C."/>
            <person name="Nolan M."/>
            <person name="Ohm R."/>
            <person name="Pangilinan J."/>
            <person name="Pereira M."/>
            <person name="Perotto S."/>
            <person name="Peter M."/>
            <person name="Riley R."/>
            <person name="Sitrit Y."/>
            <person name="Stielow B."/>
            <person name="Szollosi G."/>
            <person name="Zifcakova L."/>
            <person name="Stursova M."/>
            <person name="Spatafora J.W."/>
            <person name="Tedersoo L."/>
            <person name="Vaario L.-M."/>
            <person name="Yamada A."/>
            <person name="Yan M."/>
            <person name="Wang P."/>
            <person name="Xu J."/>
            <person name="Bruns T."/>
            <person name="Baldrian P."/>
            <person name="Vilgalys R."/>
            <person name="Henrissat B."/>
            <person name="Grigoriev I.V."/>
            <person name="Hibbett D."/>
            <person name="Nagy L.G."/>
            <person name="Martin F.M."/>
        </authorList>
    </citation>
    <scope>NUCLEOTIDE SEQUENCE</scope>
    <source>
        <strain evidence="2">BED1</strain>
    </source>
</reference>
<dbReference type="Pfam" id="PF01400">
    <property type="entry name" value="Astacin"/>
    <property type="match status" value="1"/>
</dbReference>
<dbReference type="InterPro" id="IPR001506">
    <property type="entry name" value="Peptidase_M12A"/>
</dbReference>
<sequence length="239" mass="27383">MPRGAEFVTWEDVANVKFRLVFNLPAHIRITFRGDCLKDFRSAIGRNSINHRYSTGPSMWLVGLPDKYPPTEFYRGSILHEFGHALGLYHEHQSPTLEGYLGRELDKAEIIAECGEMGANQNIILKPTNPFNYTRFDKDSIMLYHIKKDWQIHPTIWKRLSSKATWQNFKLSTLDQAFIGLLYPPDLSISTNRQSFCQTMVTAGVPANAAGRMLDIFVRNEGTLPQRLYAVRAEFNTID</sequence>
<name>A0AAD4BRF7_BOLED</name>
<dbReference type="InterPro" id="IPR024079">
    <property type="entry name" value="MetalloPept_cat_dom_sf"/>
</dbReference>
<evidence type="ECO:0000259" key="1">
    <source>
        <dbReference type="Pfam" id="PF01400"/>
    </source>
</evidence>
<protein>
    <recommendedName>
        <fullName evidence="1">Peptidase M12A domain-containing protein</fullName>
    </recommendedName>
</protein>
<dbReference type="GO" id="GO:0006508">
    <property type="term" value="P:proteolysis"/>
    <property type="evidence" value="ECO:0007669"/>
    <property type="project" value="InterPro"/>
</dbReference>
<comment type="caution">
    <text evidence="2">The sequence shown here is derived from an EMBL/GenBank/DDBJ whole genome shotgun (WGS) entry which is preliminary data.</text>
</comment>
<dbReference type="GO" id="GO:0004222">
    <property type="term" value="F:metalloendopeptidase activity"/>
    <property type="evidence" value="ECO:0007669"/>
    <property type="project" value="InterPro"/>
</dbReference>
<dbReference type="SUPFAM" id="SSF55486">
    <property type="entry name" value="Metalloproteases ('zincins'), catalytic domain"/>
    <property type="match status" value="1"/>
</dbReference>
<organism evidence="2 3">
    <name type="scientific">Boletus edulis BED1</name>
    <dbReference type="NCBI Taxonomy" id="1328754"/>
    <lineage>
        <taxon>Eukaryota</taxon>
        <taxon>Fungi</taxon>
        <taxon>Dikarya</taxon>
        <taxon>Basidiomycota</taxon>
        <taxon>Agaricomycotina</taxon>
        <taxon>Agaricomycetes</taxon>
        <taxon>Agaricomycetidae</taxon>
        <taxon>Boletales</taxon>
        <taxon>Boletineae</taxon>
        <taxon>Boletaceae</taxon>
        <taxon>Boletoideae</taxon>
        <taxon>Boletus</taxon>
    </lineage>
</organism>
<dbReference type="EMBL" id="WHUW01000016">
    <property type="protein sequence ID" value="KAF8438359.1"/>
    <property type="molecule type" value="Genomic_DNA"/>
</dbReference>
<dbReference type="Gene3D" id="3.40.390.10">
    <property type="entry name" value="Collagenase (Catalytic Domain)"/>
    <property type="match status" value="1"/>
</dbReference>